<reference evidence="2 3" key="1">
    <citation type="submission" date="2019-12" db="EMBL/GenBank/DDBJ databases">
        <title>Halocatena pleomorpha gen. nov. sp. nov., an extremely halophilic archaeon of family Halobacteriaceae isolated from saltpan soil.</title>
        <authorList>
            <person name="Pal Y."/>
            <person name="Verma A."/>
            <person name="Krishnamurthi S."/>
            <person name="Kumar P."/>
        </authorList>
    </citation>
    <scope>NUCLEOTIDE SEQUENCE [LARGE SCALE GENOMIC DNA]</scope>
    <source>
        <strain evidence="2 3">JCM 16495</strain>
    </source>
</reference>
<feature type="compositionally biased region" description="Gly residues" evidence="1">
    <location>
        <begin position="334"/>
        <end position="343"/>
    </location>
</feature>
<dbReference type="Proteomes" id="UP000451471">
    <property type="component" value="Unassembled WGS sequence"/>
</dbReference>
<organism evidence="2 3">
    <name type="scientific">Halomarina oriensis</name>
    <dbReference type="NCBI Taxonomy" id="671145"/>
    <lineage>
        <taxon>Archaea</taxon>
        <taxon>Methanobacteriati</taxon>
        <taxon>Methanobacteriota</taxon>
        <taxon>Stenosarchaea group</taxon>
        <taxon>Halobacteria</taxon>
        <taxon>Halobacteriales</taxon>
        <taxon>Natronomonadaceae</taxon>
        <taxon>Halomarina</taxon>
    </lineage>
</organism>
<feature type="region of interest" description="Disordered" evidence="1">
    <location>
        <begin position="1"/>
        <end position="34"/>
    </location>
</feature>
<feature type="compositionally biased region" description="Polar residues" evidence="1">
    <location>
        <begin position="21"/>
        <end position="30"/>
    </location>
</feature>
<keyword evidence="3" id="KW-1185">Reference proteome</keyword>
<evidence type="ECO:0000313" key="3">
    <source>
        <dbReference type="Proteomes" id="UP000451471"/>
    </source>
</evidence>
<sequence>MTRDDTDDGRHEATTAERTDTNGTTGSSGMSRRESLKLGGAALAATTGLGAFSKGADAQSSYTTRTLDAGETVTIDLADEPNNTYENVLVDASADGAEFSIQAIGSNWTVRNVGILGPLPSGVNHVIRMNVTDPGGVGTVENVYIEDVTNNFMFCQAQHEGHIDITNSTFINNSRDEEDTLYGSPPGNPDADWGKDTGQGGTIHVEGCYCERIAGYGWRMGSDGSVVENCTLVDMERVALANLYGRTVYFRDVDVVNASLGLRLGDHVNGDDTPGLTKAPRTVVENVRIDAATDVSFNDHNGNEPELVGSIEGNPDPTPPAGAPMSAEEAASGSSGGGGGGSTTGPDDRIVFSGSGTQNYSFATSGSVDPAASIESSDDAGDSSASGIVGNDYTDEWTFDGDLTDLSMDLGDGRITATLDRSAGEVTLQAGSNTDYIRYTIAVTGDIEGVSGIDGGDNINDAGDSVSGGLADGATETYSYTGELLTVDLDEGGATVDVTHHHVLSIEDVSDGATASYDLSVTGTLEKSDAMGATIDDNDTISGGSASGRVNGGTDSYQFSGELTAFSVDNAVRTYVDGEEVVTGSLGGNVADVTGTADAQEYGFTVVGGAGAYDGIAGSDTVAGRDVSGTVWDGSTDSYDYRVGVFVAGFDDGGTEVSYRRV</sequence>
<proteinExistence type="predicted"/>
<evidence type="ECO:0008006" key="4">
    <source>
        <dbReference type="Google" id="ProtNLM"/>
    </source>
</evidence>
<protein>
    <recommendedName>
        <fullName evidence="4">Right handed beta helix domain-containing protein</fullName>
    </recommendedName>
</protein>
<dbReference type="OrthoDB" id="247704at2157"/>
<feature type="compositionally biased region" description="Polar residues" evidence="1">
    <location>
        <begin position="354"/>
        <end position="367"/>
    </location>
</feature>
<dbReference type="EMBL" id="WSZK01000011">
    <property type="protein sequence ID" value="MWG33850.1"/>
    <property type="molecule type" value="Genomic_DNA"/>
</dbReference>
<feature type="compositionally biased region" description="Basic and acidic residues" evidence="1">
    <location>
        <begin position="1"/>
        <end position="20"/>
    </location>
</feature>
<comment type="caution">
    <text evidence="2">The sequence shown here is derived from an EMBL/GenBank/DDBJ whole genome shotgun (WGS) entry which is preliminary data.</text>
</comment>
<accession>A0A6B0GH05</accession>
<gene>
    <name evidence="2" type="ORF">GQS65_04965</name>
</gene>
<feature type="compositionally biased region" description="Low complexity" evidence="1">
    <location>
        <begin position="323"/>
        <end position="333"/>
    </location>
</feature>
<name>A0A6B0GH05_9EURY</name>
<dbReference type="InterPro" id="IPR006311">
    <property type="entry name" value="TAT_signal"/>
</dbReference>
<feature type="region of interest" description="Disordered" evidence="1">
    <location>
        <begin position="294"/>
        <end position="393"/>
    </location>
</feature>
<dbReference type="SUPFAM" id="SSF51126">
    <property type="entry name" value="Pectin lyase-like"/>
    <property type="match status" value="1"/>
</dbReference>
<dbReference type="AlphaFoldDB" id="A0A6B0GH05"/>
<evidence type="ECO:0000313" key="2">
    <source>
        <dbReference type="EMBL" id="MWG33850.1"/>
    </source>
</evidence>
<evidence type="ECO:0000256" key="1">
    <source>
        <dbReference type="SAM" id="MobiDB-lite"/>
    </source>
</evidence>
<dbReference type="InterPro" id="IPR011050">
    <property type="entry name" value="Pectin_lyase_fold/virulence"/>
</dbReference>
<dbReference type="RefSeq" id="WP_158203571.1">
    <property type="nucleotide sequence ID" value="NZ_WSZK01000011.1"/>
</dbReference>
<dbReference type="PROSITE" id="PS51318">
    <property type="entry name" value="TAT"/>
    <property type="match status" value="1"/>
</dbReference>